<evidence type="ECO:0000313" key="2">
    <source>
        <dbReference type="EMBL" id="KEQ61006.1"/>
    </source>
</evidence>
<dbReference type="RefSeq" id="XP_040878029.1">
    <property type="nucleotide sequence ID" value="XM_041022471.1"/>
</dbReference>
<keyword evidence="3" id="KW-1185">Reference proteome</keyword>
<accession>A0A074WES9</accession>
<protein>
    <submittedName>
        <fullName evidence="2">Uncharacterized protein</fullName>
    </submittedName>
</protein>
<sequence length="225" mass="26618">MLFLVSRCSPRFRSSYTPTICISNLLVSRFSIAYRRSEPSSAASATNPSKHDPQHKDRREALRLRYANDHEYREKIRARVKARYANDSEYREKIKARNSKQSPAARQKLRQQIRLAVSQQYHNDFIHRQRLRLRAWICYNLVKQELTWKTHEVELNATEVMHTCSGPNCGYERKLKLWMKRKESDPPLYDCFKCFTSEWVPGKVLPIGYEHVVFGSGEKIEPRRV</sequence>
<evidence type="ECO:0000256" key="1">
    <source>
        <dbReference type="SAM" id="MobiDB-lite"/>
    </source>
</evidence>
<feature type="compositionally biased region" description="Basic and acidic residues" evidence="1">
    <location>
        <begin position="49"/>
        <end position="58"/>
    </location>
</feature>
<gene>
    <name evidence="2" type="ORF">M437DRAFT_53099</name>
</gene>
<feature type="compositionally biased region" description="Polar residues" evidence="1">
    <location>
        <begin position="39"/>
        <end position="48"/>
    </location>
</feature>
<dbReference type="AlphaFoldDB" id="A0A074WES9"/>
<proteinExistence type="predicted"/>
<dbReference type="Proteomes" id="UP000030672">
    <property type="component" value="Unassembled WGS sequence"/>
</dbReference>
<evidence type="ECO:0000313" key="3">
    <source>
        <dbReference type="Proteomes" id="UP000030672"/>
    </source>
</evidence>
<reference evidence="2 3" key="1">
    <citation type="journal article" date="2014" name="BMC Genomics">
        <title>Genome sequencing of four Aureobasidium pullulans varieties: biotechnological potential, stress tolerance, and description of new species.</title>
        <authorList>
            <person name="Gostin Ar C."/>
            <person name="Ohm R.A."/>
            <person name="Kogej T."/>
            <person name="Sonjak S."/>
            <person name="Turk M."/>
            <person name="Zajc J."/>
            <person name="Zalar P."/>
            <person name="Grube M."/>
            <person name="Sun H."/>
            <person name="Han J."/>
            <person name="Sharma A."/>
            <person name="Chiniquy J."/>
            <person name="Ngan C.Y."/>
            <person name="Lipzen A."/>
            <person name="Barry K."/>
            <person name="Grigoriev I.V."/>
            <person name="Gunde-Cimerman N."/>
        </authorList>
    </citation>
    <scope>NUCLEOTIDE SEQUENCE [LARGE SCALE GENOMIC DNA]</scope>
    <source>
        <strain evidence="2 3">CBS 110374</strain>
    </source>
</reference>
<feature type="region of interest" description="Disordered" evidence="1">
    <location>
        <begin position="38"/>
        <end position="58"/>
    </location>
</feature>
<dbReference type="GeneID" id="63915844"/>
<name>A0A074WES9_AURM1</name>
<dbReference type="HOGENOM" id="CLU_1229716_0_0_1"/>
<organism evidence="2 3">
    <name type="scientific">Aureobasidium melanogenum (strain CBS 110374)</name>
    <name type="common">Aureobasidium pullulans var. melanogenum</name>
    <dbReference type="NCBI Taxonomy" id="1043003"/>
    <lineage>
        <taxon>Eukaryota</taxon>
        <taxon>Fungi</taxon>
        <taxon>Dikarya</taxon>
        <taxon>Ascomycota</taxon>
        <taxon>Pezizomycotina</taxon>
        <taxon>Dothideomycetes</taxon>
        <taxon>Dothideomycetidae</taxon>
        <taxon>Dothideales</taxon>
        <taxon>Saccotheciaceae</taxon>
        <taxon>Aureobasidium</taxon>
    </lineage>
</organism>
<dbReference type="EMBL" id="KL584840">
    <property type="protein sequence ID" value="KEQ61006.1"/>
    <property type="molecule type" value="Genomic_DNA"/>
</dbReference>